<dbReference type="EMBL" id="CAJOAZ010008015">
    <property type="protein sequence ID" value="CAF4175543.1"/>
    <property type="molecule type" value="Genomic_DNA"/>
</dbReference>
<accession>A0A819ZKN4</accession>
<protein>
    <submittedName>
        <fullName evidence="1">Uncharacterized protein</fullName>
    </submittedName>
</protein>
<reference evidence="1" key="1">
    <citation type="submission" date="2021-02" db="EMBL/GenBank/DDBJ databases">
        <authorList>
            <person name="Nowell W R."/>
        </authorList>
    </citation>
    <scope>NUCLEOTIDE SEQUENCE</scope>
</reference>
<dbReference type="Pfam" id="PF14388">
    <property type="entry name" value="DUF4419"/>
    <property type="match status" value="1"/>
</dbReference>
<organism evidence="1 2">
    <name type="scientific">Adineta steineri</name>
    <dbReference type="NCBI Taxonomy" id="433720"/>
    <lineage>
        <taxon>Eukaryota</taxon>
        <taxon>Metazoa</taxon>
        <taxon>Spiralia</taxon>
        <taxon>Gnathifera</taxon>
        <taxon>Rotifera</taxon>
        <taxon>Eurotatoria</taxon>
        <taxon>Bdelloidea</taxon>
        <taxon>Adinetida</taxon>
        <taxon>Adinetidae</taxon>
        <taxon>Adineta</taxon>
    </lineage>
</organism>
<dbReference type="AlphaFoldDB" id="A0A819ZKN4"/>
<dbReference type="PANTHER" id="PTHR31252:SF11">
    <property type="entry name" value="DUF4419 DOMAIN-CONTAINING PROTEIN"/>
    <property type="match status" value="1"/>
</dbReference>
<name>A0A819ZKN4_9BILA</name>
<sequence>AQHVDENAEQLRSNFVEHNEGKITLTTCDFNDKYDWDDFYDQMKKEVVKNTKNNICQLLTADFSTTGKVQSILSTACIMNTFKFYFKYQREIRICGIRQVHFMGTINDWQSLRIKTEQLKLFSNDQFHGYLSGVLSIFDQFIETYKGNVNRNFWIKVCDVKRKTIADINPCAPVQLSLFPKRIPIEKLTGWVVQLFGLEEFIIESDEDDSILPCINTPVDLLDGRNGTTDQCHIVGGFHGIYSTENRYKPVMSVSVIQMLKSKTQNQIFSEEDCTTYL</sequence>
<gene>
    <name evidence="1" type="ORF">OXD698_LOCUS39421</name>
</gene>
<dbReference type="InterPro" id="IPR025533">
    <property type="entry name" value="DUF4419"/>
</dbReference>
<feature type="non-terminal residue" evidence="1">
    <location>
        <position position="1"/>
    </location>
</feature>
<comment type="caution">
    <text evidence="1">The sequence shown here is derived from an EMBL/GenBank/DDBJ whole genome shotgun (WGS) entry which is preliminary data.</text>
</comment>
<dbReference type="PANTHER" id="PTHR31252">
    <property type="entry name" value="DUF4419 DOMAIN-CONTAINING PROTEIN"/>
    <property type="match status" value="1"/>
</dbReference>
<evidence type="ECO:0000313" key="2">
    <source>
        <dbReference type="Proteomes" id="UP000663844"/>
    </source>
</evidence>
<proteinExistence type="predicted"/>
<dbReference type="Proteomes" id="UP000663844">
    <property type="component" value="Unassembled WGS sequence"/>
</dbReference>
<evidence type="ECO:0000313" key="1">
    <source>
        <dbReference type="EMBL" id="CAF4175543.1"/>
    </source>
</evidence>